<organism evidence="2 3">
    <name type="scientific">Citrus sinensis</name>
    <name type="common">Sweet orange</name>
    <name type="synonym">Citrus aurantium var. sinensis</name>
    <dbReference type="NCBI Taxonomy" id="2711"/>
    <lineage>
        <taxon>Eukaryota</taxon>
        <taxon>Viridiplantae</taxon>
        <taxon>Streptophyta</taxon>
        <taxon>Embryophyta</taxon>
        <taxon>Tracheophyta</taxon>
        <taxon>Spermatophyta</taxon>
        <taxon>Magnoliopsida</taxon>
        <taxon>eudicotyledons</taxon>
        <taxon>Gunneridae</taxon>
        <taxon>Pentapetalae</taxon>
        <taxon>rosids</taxon>
        <taxon>malvids</taxon>
        <taxon>Sapindales</taxon>
        <taxon>Rutaceae</taxon>
        <taxon>Aurantioideae</taxon>
        <taxon>Citrus</taxon>
    </lineage>
</organism>
<keyword evidence="1" id="KW-1133">Transmembrane helix</keyword>
<sequence length="57" mass="6541">MVYLYESSLNFWHGFVCRLAPVYVCALILHLGAGIFFFGVLVGFLQFLYVINTYSRA</sequence>
<dbReference type="AlphaFoldDB" id="A0A067GDS6"/>
<feature type="transmembrane region" description="Helical" evidence="1">
    <location>
        <begin position="20"/>
        <end position="51"/>
    </location>
</feature>
<evidence type="ECO:0000313" key="2">
    <source>
        <dbReference type="EMBL" id="KDO73516.1"/>
    </source>
</evidence>
<dbReference type="EMBL" id="KK784885">
    <property type="protein sequence ID" value="KDO73516.1"/>
    <property type="molecule type" value="Genomic_DNA"/>
</dbReference>
<evidence type="ECO:0000256" key="1">
    <source>
        <dbReference type="SAM" id="Phobius"/>
    </source>
</evidence>
<keyword evidence="1" id="KW-0472">Membrane</keyword>
<accession>A0A067GDS6</accession>
<name>A0A067GDS6_CITSI</name>
<gene>
    <name evidence="2" type="ORF">CISIN_1g035411mg</name>
</gene>
<proteinExistence type="predicted"/>
<protein>
    <submittedName>
        <fullName evidence="2">Uncharacterized protein</fullName>
    </submittedName>
</protein>
<keyword evidence="1" id="KW-0812">Transmembrane</keyword>
<dbReference type="Proteomes" id="UP000027120">
    <property type="component" value="Unassembled WGS sequence"/>
</dbReference>
<evidence type="ECO:0000313" key="3">
    <source>
        <dbReference type="Proteomes" id="UP000027120"/>
    </source>
</evidence>
<keyword evidence="3" id="KW-1185">Reference proteome</keyword>
<reference evidence="2 3" key="1">
    <citation type="submission" date="2014-04" db="EMBL/GenBank/DDBJ databases">
        <authorList>
            <consortium name="International Citrus Genome Consortium"/>
            <person name="Gmitter F."/>
            <person name="Chen C."/>
            <person name="Farmerie W."/>
            <person name="Harkins T."/>
            <person name="Desany B."/>
            <person name="Mohiuddin M."/>
            <person name="Kodira C."/>
            <person name="Borodovsky M."/>
            <person name="Lomsadze A."/>
            <person name="Burns P."/>
            <person name="Jenkins J."/>
            <person name="Prochnik S."/>
            <person name="Shu S."/>
            <person name="Chapman J."/>
            <person name="Pitluck S."/>
            <person name="Schmutz J."/>
            <person name="Rokhsar D."/>
        </authorList>
    </citation>
    <scope>NUCLEOTIDE SEQUENCE</scope>
</reference>